<dbReference type="HOGENOM" id="CLU_1538283_0_0_5"/>
<reference evidence="3" key="1">
    <citation type="submission" date="2011-01" db="EMBL/GenBank/DDBJ databases">
        <title>Complete sequence of chromosome of Mesorhizobium ciceri bv. biserrulae WSM1271.</title>
        <authorList>
            <person name="Lucas S."/>
            <person name="Copeland A."/>
            <person name="Lapidus A."/>
            <person name="Cheng J.-F."/>
            <person name="Goodwin L."/>
            <person name="Pitluck S."/>
            <person name="Teshima H."/>
            <person name="Detter J.C."/>
            <person name="Han C."/>
            <person name="Tapia R."/>
            <person name="Land M."/>
            <person name="Hauser L."/>
            <person name="Kyrpides N."/>
            <person name="Ivanova N."/>
            <person name="Nandasena K."/>
            <person name="Reeve W.G."/>
            <person name="Howieson J.G."/>
            <person name="O'Hara G."/>
            <person name="Tiwari R.P."/>
            <person name="Woyke T."/>
        </authorList>
    </citation>
    <scope>NUCLEOTIDE SEQUENCE [LARGE SCALE GENOMIC DNA]</scope>
    <source>
        <strain evidence="3">HAMBI 2942 / LMG 23838 / WSM1271</strain>
    </source>
</reference>
<evidence type="ECO:0000313" key="3">
    <source>
        <dbReference type="Proteomes" id="UP000007471"/>
    </source>
</evidence>
<dbReference type="InterPro" id="IPR009030">
    <property type="entry name" value="Growth_fac_rcpt_cys_sf"/>
</dbReference>
<protein>
    <submittedName>
        <fullName evidence="2">Uncharacterized protein</fullName>
    </submittedName>
</protein>
<dbReference type="EMBL" id="CP002447">
    <property type="protein sequence ID" value="ADV14579.1"/>
    <property type="molecule type" value="Genomic_DNA"/>
</dbReference>
<dbReference type="PATRIC" id="fig|765698.3.peg.6019"/>
<gene>
    <name evidence="2" type="ordered locus">Mesci_5482</name>
</gene>
<dbReference type="KEGG" id="mci:Mesci_5482"/>
<sequence precursor="true">MKPSFFATLAGMVAMAGVSIFHPTELHAGAPLTDVCYEAPCSVQKAESKNGKLDQAPQMLAFEIKIRFGCPDGFRKEDGECVRDRRGKKRRFECPDGFHRQDGECVRDRRGKKNQARGCPEGTEFRRGKCRESEFPPVEQEEEQTCSHNDHLENGRCVPCRQGQHVEGDECVPD</sequence>
<dbReference type="OrthoDB" id="8100677at2"/>
<evidence type="ECO:0000256" key="1">
    <source>
        <dbReference type="SAM" id="MobiDB-lite"/>
    </source>
</evidence>
<proteinExistence type="predicted"/>
<dbReference type="RefSeq" id="WP_013533230.1">
    <property type="nucleotide sequence ID" value="NC_014923.1"/>
</dbReference>
<organism evidence="2 3">
    <name type="scientific">Mesorhizobium ciceri biovar biserrulae (strain HAMBI 2942 / LMG 23838 / WSM1271)</name>
    <dbReference type="NCBI Taxonomy" id="765698"/>
    <lineage>
        <taxon>Bacteria</taxon>
        <taxon>Pseudomonadati</taxon>
        <taxon>Pseudomonadota</taxon>
        <taxon>Alphaproteobacteria</taxon>
        <taxon>Hyphomicrobiales</taxon>
        <taxon>Phyllobacteriaceae</taxon>
        <taxon>Mesorhizobium</taxon>
    </lineage>
</organism>
<name>E8TEG4_MESCW</name>
<dbReference type="Proteomes" id="UP000007471">
    <property type="component" value="Chromosome"/>
</dbReference>
<evidence type="ECO:0000313" key="2">
    <source>
        <dbReference type="EMBL" id="ADV14579.1"/>
    </source>
</evidence>
<feature type="region of interest" description="Disordered" evidence="1">
    <location>
        <begin position="130"/>
        <end position="156"/>
    </location>
</feature>
<dbReference type="AlphaFoldDB" id="E8TEG4"/>
<dbReference type="SUPFAM" id="SSF57184">
    <property type="entry name" value="Growth factor receptor domain"/>
    <property type="match status" value="1"/>
</dbReference>
<dbReference type="STRING" id="765698.Mesci_5482"/>
<accession>E8TEG4</accession>